<evidence type="ECO:0000256" key="2">
    <source>
        <dbReference type="ARBA" id="ARBA00007935"/>
    </source>
</evidence>
<dbReference type="GO" id="GO:0005886">
    <property type="term" value="C:plasma membrane"/>
    <property type="evidence" value="ECO:0007669"/>
    <property type="project" value="UniProtKB-SubCell"/>
</dbReference>
<evidence type="ECO:0000256" key="6">
    <source>
        <dbReference type="ARBA" id="ARBA00022989"/>
    </source>
</evidence>
<dbReference type="EMBL" id="SNYK01000002">
    <property type="protein sequence ID" value="TDQ39605.1"/>
    <property type="molecule type" value="Genomic_DNA"/>
</dbReference>
<keyword evidence="10" id="KW-1185">Reference proteome</keyword>
<keyword evidence="5 8" id="KW-0812">Transmembrane</keyword>
<evidence type="ECO:0000313" key="9">
    <source>
        <dbReference type="EMBL" id="TDQ39605.1"/>
    </source>
</evidence>
<evidence type="ECO:0000256" key="3">
    <source>
        <dbReference type="ARBA" id="ARBA00022448"/>
    </source>
</evidence>
<evidence type="ECO:0000256" key="8">
    <source>
        <dbReference type="SAM" id="Phobius"/>
    </source>
</evidence>
<feature type="transmembrane region" description="Helical" evidence="8">
    <location>
        <begin position="242"/>
        <end position="271"/>
    </location>
</feature>
<dbReference type="GO" id="GO:0033214">
    <property type="term" value="P:siderophore-iron import into cell"/>
    <property type="evidence" value="ECO:0007669"/>
    <property type="project" value="TreeGrafter"/>
</dbReference>
<organism evidence="9 10">
    <name type="scientific">Thiopseudomonas denitrificans</name>
    <dbReference type="NCBI Taxonomy" id="1501432"/>
    <lineage>
        <taxon>Bacteria</taxon>
        <taxon>Pseudomonadati</taxon>
        <taxon>Pseudomonadota</taxon>
        <taxon>Gammaproteobacteria</taxon>
        <taxon>Pseudomonadales</taxon>
        <taxon>Pseudomonadaceae</taxon>
        <taxon>Thiopseudomonas</taxon>
    </lineage>
</organism>
<keyword evidence="4" id="KW-1003">Cell membrane</keyword>
<comment type="subcellular location">
    <subcellularLocation>
        <location evidence="1">Cell membrane</location>
        <topology evidence="1">Multi-pass membrane protein</topology>
    </subcellularLocation>
</comment>
<dbReference type="AlphaFoldDB" id="A0A4R6U553"/>
<gene>
    <name evidence="9" type="ORF">DFQ45_102307</name>
</gene>
<sequence>MTLQTNRTVYRMALVLTALALLFFVSLLFGAGPVGWQDSLWLLTGHGEGLGEQVHFTLFELRLPRTLLAIIVGAGLGASGVVLQTVTRNTLAEPGLLGVSAGASFAIVMAIYWGASASALNLQAAMAGALAGCLLVLAASQVSGTRQDPVRLILAGAALSGLLLAISSVLLLLDQRTADEMRFWLIGALAGRPFEAVRFSGLVTLAGICVLLFRLPALSALSLGHAVAVGLGHRPWQVQLTALLVVALLVGAATAAAGPIAFIGLVAPFAARAWVGPDIRNSFWPSLLLGSCILLAADIISRLVVIPYELPVGVVTAFIGAPVLLAVVRRQRMPTL</sequence>
<feature type="transmembrane region" description="Helical" evidence="8">
    <location>
        <begin position="193"/>
        <end position="213"/>
    </location>
</feature>
<comment type="caution">
    <text evidence="9">The sequence shown here is derived from an EMBL/GenBank/DDBJ whole genome shotgun (WGS) entry which is preliminary data.</text>
</comment>
<dbReference type="GO" id="GO:0022857">
    <property type="term" value="F:transmembrane transporter activity"/>
    <property type="evidence" value="ECO:0007669"/>
    <property type="project" value="InterPro"/>
</dbReference>
<keyword evidence="7 8" id="KW-0472">Membrane</keyword>
<dbReference type="Proteomes" id="UP000294575">
    <property type="component" value="Unassembled WGS sequence"/>
</dbReference>
<feature type="transmembrane region" description="Helical" evidence="8">
    <location>
        <begin position="310"/>
        <end position="328"/>
    </location>
</feature>
<feature type="transmembrane region" description="Helical" evidence="8">
    <location>
        <begin position="95"/>
        <end position="114"/>
    </location>
</feature>
<dbReference type="Gene3D" id="1.10.3470.10">
    <property type="entry name" value="ABC transporter involved in vitamin B12 uptake, BtuC"/>
    <property type="match status" value="1"/>
</dbReference>
<feature type="transmembrane region" description="Helical" evidence="8">
    <location>
        <begin position="283"/>
        <end position="304"/>
    </location>
</feature>
<accession>A0A4R6U553</accession>
<evidence type="ECO:0000313" key="10">
    <source>
        <dbReference type="Proteomes" id="UP000294575"/>
    </source>
</evidence>
<dbReference type="InterPro" id="IPR000522">
    <property type="entry name" value="ABC_transptr_permease_BtuC"/>
</dbReference>
<protein>
    <submittedName>
        <fullName evidence="9">Iron complex transport system permease protein</fullName>
    </submittedName>
</protein>
<keyword evidence="3" id="KW-0813">Transport</keyword>
<dbReference type="RefSeq" id="WP_240622491.1">
    <property type="nucleotide sequence ID" value="NZ_LNJZ01000006.1"/>
</dbReference>
<keyword evidence="6 8" id="KW-1133">Transmembrane helix</keyword>
<evidence type="ECO:0000256" key="1">
    <source>
        <dbReference type="ARBA" id="ARBA00004651"/>
    </source>
</evidence>
<feature type="transmembrane region" description="Helical" evidence="8">
    <location>
        <begin position="66"/>
        <end position="83"/>
    </location>
</feature>
<feature type="transmembrane region" description="Helical" evidence="8">
    <location>
        <begin position="152"/>
        <end position="173"/>
    </location>
</feature>
<dbReference type="Pfam" id="PF01032">
    <property type="entry name" value="FecCD"/>
    <property type="match status" value="1"/>
</dbReference>
<feature type="transmembrane region" description="Helical" evidence="8">
    <location>
        <begin position="220"/>
        <end position="236"/>
    </location>
</feature>
<evidence type="ECO:0000256" key="4">
    <source>
        <dbReference type="ARBA" id="ARBA00022475"/>
    </source>
</evidence>
<dbReference type="InterPro" id="IPR037294">
    <property type="entry name" value="ABC_BtuC-like"/>
</dbReference>
<dbReference type="PANTHER" id="PTHR30472">
    <property type="entry name" value="FERRIC ENTEROBACTIN TRANSPORT SYSTEM PERMEASE PROTEIN"/>
    <property type="match status" value="1"/>
</dbReference>
<comment type="similarity">
    <text evidence="2">Belongs to the binding-protein-dependent transport system permease family. FecCD subfamily.</text>
</comment>
<dbReference type="PANTHER" id="PTHR30472:SF1">
    <property type="entry name" value="FE(3+) DICITRATE TRANSPORT SYSTEM PERMEASE PROTEIN FECC-RELATED"/>
    <property type="match status" value="1"/>
</dbReference>
<reference evidence="9 10" key="1">
    <citation type="submission" date="2019-03" db="EMBL/GenBank/DDBJ databases">
        <title>Genomic Encyclopedia of Type Strains, Phase IV (KMG-IV): sequencing the most valuable type-strain genomes for metagenomic binning, comparative biology and taxonomic classification.</title>
        <authorList>
            <person name="Goeker M."/>
        </authorList>
    </citation>
    <scope>NUCLEOTIDE SEQUENCE [LARGE SCALE GENOMIC DNA]</scope>
    <source>
        <strain evidence="9 10">DSM 28679</strain>
    </source>
</reference>
<proteinExistence type="inferred from homology"/>
<evidence type="ECO:0000256" key="5">
    <source>
        <dbReference type="ARBA" id="ARBA00022692"/>
    </source>
</evidence>
<name>A0A4R6U553_9GAMM</name>
<evidence type="ECO:0000256" key="7">
    <source>
        <dbReference type="ARBA" id="ARBA00023136"/>
    </source>
</evidence>
<dbReference type="CDD" id="cd06550">
    <property type="entry name" value="TM_ABC_iron-siderophores_like"/>
    <property type="match status" value="1"/>
</dbReference>
<feature type="transmembrane region" description="Helical" evidence="8">
    <location>
        <begin position="120"/>
        <end position="140"/>
    </location>
</feature>
<dbReference type="SUPFAM" id="SSF81345">
    <property type="entry name" value="ABC transporter involved in vitamin B12 uptake, BtuC"/>
    <property type="match status" value="1"/>
</dbReference>